<dbReference type="InterPro" id="IPR026272">
    <property type="entry name" value="SdpI"/>
</dbReference>
<comment type="caution">
    <text evidence="3">The sequence shown here is derived from an EMBL/GenBank/DDBJ whole genome shotgun (WGS) entry which is preliminary data.</text>
</comment>
<dbReference type="Pfam" id="PF13630">
    <property type="entry name" value="SdpI"/>
    <property type="match status" value="1"/>
</dbReference>
<reference evidence="3 4" key="1">
    <citation type="journal article" date="2016" name="Nat. Commun.">
        <title>Thousands of microbial genomes shed light on interconnected biogeochemical processes in an aquifer system.</title>
        <authorList>
            <person name="Anantharaman K."/>
            <person name="Brown C.T."/>
            <person name="Hug L.A."/>
            <person name="Sharon I."/>
            <person name="Castelle C.J."/>
            <person name="Probst A.J."/>
            <person name="Thomas B.C."/>
            <person name="Singh A."/>
            <person name="Wilkins M.J."/>
            <person name="Karaoz U."/>
            <person name="Brodie E.L."/>
            <person name="Williams K.H."/>
            <person name="Hubbard S.S."/>
            <person name="Banfield J.F."/>
        </authorList>
    </citation>
    <scope>NUCLEOTIDE SEQUENCE [LARGE SCALE GENOMIC DNA]</scope>
</reference>
<feature type="transmembrane region" description="Helical" evidence="1">
    <location>
        <begin position="50"/>
        <end position="73"/>
    </location>
</feature>
<dbReference type="Pfam" id="PF07853">
    <property type="entry name" value="DUF1648"/>
    <property type="match status" value="1"/>
</dbReference>
<evidence type="ECO:0000259" key="2">
    <source>
        <dbReference type="Pfam" id="PF07853"/>
    </source>
</evidence>
<dbReference type="PANTHER" id="PTHR37810:SF5">
    <property type="entry name" value="IMMUNITY PROTEIN SDPI"/>
    <property type="match status" value="1"/>
</dbReference>
<dbReference type="Proteomes" id="UP000176241">
    <property type="component" value="Unassembled WGS sequence"/>
</dbReference>
<feature type="transmembrane region" description="Helical" evidence="1">
    <location>
        <begin position="168"/>
        <end position="184"/>
    </location>
</feature>
<gene>
    <name evidence="3" type="ORF">A2731_01985</name>
</gene>
<feature type="domain" description="DUF1648" evidence="2">
    <location>
        <begin position="13"/>
        <end position="60"/>
    </location>
</feature>
<organism evidence="3 4">
    <name type="scientific">Candidatus Buchananbacteria bacterium RIFCSPHIGHO2_01_FULL_39_8</name>
    <dbReference type="NCBI Taxonomy" id="1797533"/>
    <lineage>
        <taxon>Bacteria</taxon>
        <taxon>Candidatus Buchananiibacteriota</taxon>
    </lineage>
</organism>
<protein>
    <recommendedName>
        <fullName evidence="2">DUF1648 domain-containing protein</fullName>
    </recommendedName>
</protein>
<dbReference type="GO" id="GO:0009636">
    <property type="term" value="P:response to toxic substance"/>
    <property type="evidence" value="ECO:0007669"/>
    <property type="project" value="TreeGrafter"/>
</dbReference>
<feature type="transmembrane region" description="Helical" evidence="1">
    <location>
        <begin position="12"/>
        <end position="30"/>
    </location>
</feature>
<dbReference type="InterPro" id="IPR025962">
    <property type="entry name" value="SdpI/YhfL"/>
</dbReference>
<dbReference type="STRING" id="1797533.A2731_01985"/>
<evidence type="ECO:0000313" key="3">
    <source>
        <dbReference type="EMBL" id="OGY45876.1"/>
    </source>
</evidence>
<feature type="transmembrane region" description="Helical" evidence="1">
    <location>
        <begin position="190"/>
        <end position="210"/>
    </location>
</feature>
<accession>A0A1G1Y221</accession>
<feature type="transmembrane region" description="Helical" evidence="1">
    <location>
        <begin position="110"/>
        <end position="134"/>
    </location>
</feature>
<dbReference type="EMBL" id="MHIC01000008">
    <property type="protein sequence ID" value="OGY45876.1"/>
    <property type="molecule type" value="Genomic_DNA"/>
</dbReference>
<sequence>MKPTLKTEIIPIILILLGGAASFYFYANFPDKVPTHWNYKGEVDAYSGKAFGAFFFPALNLGIYLLFLGIPYLDPRKSRYQEFAKVYHIFKAIFVLFMTLLYFYTGLAGLGYPVSIGVVIPAAVGILFIVIGNYTAKIKSNWFMGIRTPWTLSNEEVWNKTHRLGGKIFILLGLIMIFGTFLPGEIFWKVFIISVIGGSLIPIIYSYLLYRKVEKKK</sequence>
<proteinExistence type="predicted"/>
<feature type="transmembrane region" description="Helical" evidence="1">
    <location>
        <begin position="85"/>
        <end position="104"/>
    </location>
</feature>
<evidence type="ECO:0000256" key="1">
    <source>
        <dbReference type="SAM" id="Phobius"/>
    </source>
</evidence>
<name>A0A1G1Y221_9BACT</name>
<keyword evidence="1" id="KW-0472">Membrane</keyword>
<dbReference type="InterPro" id="IPR012867">
    <property type="entry name" value="DUF1648"/>
</dbReference>
<keyword evidence="1" id="KW-0812">Transmembrane</keyword>
<evidence type="ECO:0000313" key="4">
    <source>
        <dbReference type="Proteomes" id="UP000176241"/>
    </source>
</evidence>
<dbReference type="PIRSF" id="PIRSF038959">
    <property type="entry name" value="SdpI"/>
    <property type="match status" value="1"/>
</dbReference>
<dbReference type="AlphaFoldDB" id="A0A1G1Y221"/>
<dbReference type="PANTHER" id="PTHR37810">
    <property type="entry name" value="IMMUNITY PROTEIN SDPI"/>
    <property type="match status" value="1"/>
</dbReference>
<keyword evidence="1" id="KW-1133">Transmembrane helix</keyword>